<dbReference type="OrthoDB" id="5191841at2"/>
<dbReference type="GO" id="GO:0009425">
    <property type="term" value="C:bacterial-type flagellum basal body"/>
    <property type="evidence" value="ECO:0007669"/>
    <property type="project" value="UniProtKB-SubCell"/>
</dbReference>
<dbReference type="AlphaFoldDB" id="A0A317ZLR2"/>
<evidence type="ECO:0000256" key="4">
    <source>
        <dbReference type="ARBA" id="ARBA00023136"/>
    </source>
</evidence>
<evidence type="ECO:0000256" key="7">
    <source>
        <dbReference type="RuleBase" id="RU362064"/>
    </source>
</evidence>
<organism evidence="9 10">
    <name type="scientific">Cryobacterium arcticum</name>
    <dbReference type="NCBI Taxonomy" id="670052"/>
    <lineage>
        <taxon>Bacteria</taxon>
        <taxon>Bacillati</taxon>
        <taxon>Actinomycetota</taxon>
        <taxon>Actinomycetes</taxon>
        <taxon>Micrococcales</taxon>
        <taxon>Microbacteriaceae</taxon>
        <taxon>Cryobacterium</taxon>
    </lineage>
</organism>
<evidence type="ECO:0000313" key="10">
    <source>
        <dbReference type="Proteomes" id="UP000246722"/>
    </source>
</evidence>
<name>A0A317ZLR2_9MICO</name>
<dbReference type="RefSeq" id="WP_110127085.1">
    <property type="nucleotide sequence ID" value="NZ_QHLY01000012.1"/>
</dbReference>
<keyword evidence="5 7" id="KW-0975">Bacterial flagellum</keyword>
<evidence type="ECO:0000256" key="8">
    <source>
        <dbReference type="SAM" id="MobiDB-lite"/>
    </source>
</evidence>
<keyword evidence="3 7" id="KW-1133">Transmembrane helix</keyword>
<keyword evidence="9" id="KW-0969">Cilium</keyword>
<dbReference type="NCBIfam" id="TIGR03500">
    <property type="entry name" value="FliO_TIGR"/>
    <property type="match status" value="1"/>
</dbReference>
<gene>
    <name evidence="9" type="primary">fliO</name>
    <name evidence="9" type="ORF">CTB96_11725</name>
</gene>
<dbReference type="Pfam" id="PF04347">
    <property type="entry name" value="FliO"/>
    <property type="match status" value="1"/>
</dbReference>
<sequence>MDTVVVALRVVLSLAVVLGLLWVLQRRLSRGAGSRAANVVTIVGRQGLGQKASVVVVEVEGRRFVLGVTEHSVSVLHGGSTEATATQDADAGAGSTGSAAAFARSLHAATGPRLVPPVAVSPADDLGAAAISGATGDAADPPLTFRPRRDRGHTGKLGGSILSPATWQQTAALLRHGR</sequence>
<evidence type="ECO:0000256" key="3">
    <source>
        <dbReference type="ARBA" id="ARBA00022989"/>
    </source>
</evidence>
<feature type="region of interest" description="Disordered" evidence="8">
    <location>
        <begin position="132"/>
        <end position="161"/>
    </location>
</feature>
<dbReference type="InterPro" id="IPR052205">
    <property type="entry name" value="FliO/MopB"/>
</dbReference>
<keyword evidence="9" id="KW-0966">Cell projection</keyword>
<dbReference type="Proteomes" id="UP000246722">
    <property type="component" value="Unassembled WGS sequence"/>
</dbReference>
<dbReference type="GO" id="GO:0005886">
    <property type="term" value="C:plasma membrane"/>
    <property type="evidence" value="ECO:0007669"/>
    <property type="project" value="UniProtKB-SubCell"/>
</dbReference>
<feature type="transmembrane region" description="Helical" evidence="7">
    <location>
        <begin position="6"/>
        <end position="24"/>
    </location>
</feature>
<evidence type="ECO:0000256" key="6">
    <source>
        <dbReference type="ARBA" id="ARBA00037937"/>
    </source>
</evidence>
<keyword evidence="1 7" id="KW-1003">Cell membrane</keyword>
<evidence type="ECO:0000256" key="2">
    <source>
        <dbReference type="ARBA" id="ARBA00022692"/>
    </source>
</evidence>
<comment type="caution">
    <text evidence="9">The sequence shown here is derived from an EMBL/GenBank/DDBJ whole genome shotgun (WGS) entry which is preliminary data.</text>
</comment>
<keyword evidence="4 7" id="KW-0472">Membrane</keyword>
<keyword evidence="10" id="KW-1185">Reference proteome</keyword>
<reference evidence="9 10" key="1">
    <citation type="submission" date="2018-05" db="EMBL/GenBank/DDBJ databases">
        <title>Genetic diversity of glacier-inhabiting Cryobacterium bacteria in China and description of Cryobacterium mengkeensis sp. nov. and Arthrobacter glacialis sp. nov.</title>
        <authorList>
            <person name="Liu Q."/>
            <person name="Xin Y.-H."/>
        </authorList>
    </citation>
    <scope>NUCLEOTIDE SEQUENCE [LARGE SCALE GENOMIC DNA]</scope>
    <source>
        <strain evidence="9 10">SK-1</strain>
    </source>
</reference>
<evidence type="ECO:0000256" key="5">
    <source>
        <dbReference type="ARBA" id="ARBA00023143"/>
    </source>
</evidence>
<dbReference type="EMBL" id="QHLY01000012">
    <property type="protein sequence ID" value="PXA67401.1"/>
    <property type="molecule type" value="Genomic_DNA"/>
</dbReference>
<evidence type="ECO:0000256" key="1">
    <source>
        <dbReference type="ARBA" id="ARBA00022475"/>
    </source>
</evidence>
<keyword evidence="9" id="KW-0282">Flagellum</keyword>
<comment type="similarity">
    <text evidence="6 7">Belongs to the FliO/MopB family.</text>
</comment>
<keyword evidence="2 7" id="KW-0812">Transmembrane</keyword>
<proteinExistence type="inferred from homology"/>
<dbReference type="PANTHER" id="PTHR38766:SF1">
    <property type="entry name" value="FLAGELLAR PROTEIN FLIO"/>
    <property type="match status" value="1"/>
</dbReference>
<dbReference type="PANTHER" id="PTHR38766">
    <property type="entry name" value="FLAGELLAR PROTEIN FLIO"/>
    <property type="match status" value="1"/>
</dbReference>
<dbReference type="InterPro" id="IPR022781">
    <property type="entry name" value="Flagellar_biosynth_FliO"/>
</dbReference>
<protein>
    <recommendedName>
        <fullName evidence="7">Flagellar protein</fullName>
    </recommendedName>
</protein>
<evidence type="ECO:0000313" key="9">
    <source>
        <dbReference type="EMBL" id="PXA67401.1"/>
    </source>
</evidence>
<dbReference type="GO" id="GO:0044781">
    <property type="term" value="P:bacterial-type flagellum organization"/>
    <property type="evidence" value="ECO:0007669"/>
    <property type="project" value="UniProtKB-UniRule"/>
</dbReference>
<comment type="subcellular location">
    <subcellularLocation>
        <location evidence="7">Cell membrane</location>
    </subcellularLocation>
    <subcellularLocation>
        <location evidence="7">Bacterial flagellum basal body</location>
    </subcellularLocation>
</comment>
<accession>A0A317ZLR2</accession>